<name>A0A7W5F048_9ACTN</name>
<evidence type="ECO:0000256" key="1">
    <source>
        <dbReference type="SAM" id="MobiDB-lite"/>
    </source>
</evidence>
<reference evidence="2 3" key="1">
    <citation type="submission" date="2020-08" db="EMBL/GenBank/DDBJ databases">
        <title>Genomic Encyclopedia of Type Strains, Phase III (KMG-III): the genomes of soil and plant-associated and newly described type strains.</title>
        <authorList>
            <person name="Whitman W."/>
        </authorList>
    </citation>
    <scope>NUCLEOTIDE SEQUENCE [LARGE SCALE GENOMIC DNA]</scope>
    <source>
        <strain evidence="2 3">CECT 3237</strain>
    </source>
</reference>
<dbReference type="RefSeq" id="WP_268253354.1">
    <property type="nucleotide sequence ID" value="NZ_BMUP01000001.1"/>
</dbReference>
<gene>
    <name evidence="2" type="ORF">FHS41_001533</name>
</gene>
<comment type="caution">
    <text evidence="2">The sequence shown here is derived from an EMBL/GenBank/DDBJ whole genome shotgun (WGS) entry which is preliminary data.</text>
</comment>
<evidence type="ECO:0000313" key="2">
    <source>
        <dbReference type="EMBL" id="MBB3075064.1"/>
    </source>
</evidence>
<dbReference type="Proteomes" id="UP000572907">
    <property type="component" value="Unassembled WGS sequence"/>
</dbReference>
<proteinExistence type="predicted"/>
<keyword evidence="3" id="KW-1185">Reference proteome</keyword>
<dbReference type="AlphaFoldDB" id="A0A7W5F048"/>
<organism evidence="2 3">
    <name type="scientific">Streptomyces violarus</name>
    <dbReference type="NCBI Taxonomy" id="67380"/>
    <lineage>
        <taxon>Bacteria</taxon>
        <taxon>Bacillati</taxon>
        <taxon>Actinomycetota</taxon>
        <taxon>Actinomycetes</taxon>
        <taxon>Kitasatosporales</taxon>
        <taxon>Streptomycetaceae</taxon>
        <taxon>Streptomyces</taxon>
    </lineage>
</organism>
<feature type="region of interest" description="Disordered" evidence="1">
    <location>
        <begin position="1"/>
        <end position="24"/>
    </location>
</feature>
<evidence type="ECO:0000313" key="3">
    <source>
        <dbReference type="Proteomes" id="UP000572907"/>
    </source>
</evidence>
<protein>
    <submittedName>
        <fullName evidence="2">Uncharacterized protein</fullName>
    </submittedName>
</protein>
<accession>A0A7W5F048</accession>
<dbReference type="EMBL" id="JACHXE010000001">
    <property type="protein sequence ID" value="MBB3075064.1"/>
    <property type="molecule type" value="Genomic_DNA"/>
</dbReference>
<sequence length="41" mass="4425">MADLASRLRATMSSDEDMVPTPEQTGQALNVAVYGTGPAWW</sequence>